<keyword evidence="5" id="KW-1185">Reference proteome</keyword>
<dbReference type="InterPro" id="IPR023772">
    <property type="entry name" value="DNA-bd_HTH_TetR-type_CS"/>
</dbReference>
<reference evidence="4 5" key="1">
    <citation type="submission" date="2020-03" db="EMBL/GenBank/DDBJ databases">
        <title>WGS of the type strain of Planosporangium spp.</title>
        <authorList>
            <person name="Thawai C."/>
        </authorList>
    </citation>
    <scope>NUCLEOTIDE SEQUENCE [LARGE SCALE GENOMIC DNA]</scope>
    <source>
        <strain evidence="4 5">TBRC 5610</strain>
    </source>
</reference>
<name>A0ABX0Y5H3_9ACTN</name>
<dbReference type="PANTHER" id="PTHR30055:SF226">
    <property type="entry name" value="HTH-TYPE TRANSCRIPTIONAL REGULATOR PKSA"/>
    <property type="match status" value="1"/>
</dbReference>
<evidence type="ECO:0000256" key="1">
    <source>
        <dbReference type="ARBA" id="ARBA00023125"/>
    </source>
</evidence>
<evidence type="ECO:0000313" key="4">
    <source>
        <dbReference type="EMBL" id="NJC72668.1"/>
    </source>
</evidence>
<accession>A0ABX0Y5H3</accession>
<sequence>MAGQRRIRDDLSVAAIELFAARGYDATTVDEIAARAGVARRTFFRHFRTKEDAVFPDHDAYLKRIQEFLDAADSTQPPLDVIREAAHLVLAMFTDDPATAVRRYRLTRQVEPLREREITASSRYLRVFCEYLHRRTGGGDEARLRDEVAAAAVVTAHNQVLRQWLRAGGTGDPHPRLDEALRSVAAALGPWLAGSRAADPGTPTPGDEVVVVVMPRGTPMWRVVQQVEAATGTADDG</sequence>
<dbReference type="Gene3D" id="1.10.357.10">
    <property type="entry name" value="Tetracycline Repressor, domain 2"/>
    <property type="match status" value="1"/>
</dbReference>
<dbReference type="PANTHER" id="PTHR30055">
    <property type="entry name" value="HTH-TYPE TRANSCRIPTIONAL REGULATOR RUTR"/>
    <property type="match status" value="1"/>
</dbReference>
<dbReference type="PRINTS" id="PR00455">
    <property type="entry name" value="HTHTETR"/>
</dbReference>
<dbReference type="Gene3D" id="1.10.10.60">
    <property type="entry name" value="Homeodomain-like"/>
    <property type="match status" value="1"/>
</dbReference>
<dbReference type="Pfam" id="PF00440">
    <property type="entry name" value="TetR_N"/>
    <property type="match status" value="1"/>
</dbReference>
<feature type="DNA-binding region" description="H-T-H motif" evidence="2">
    <location>
        <begin position="28"/>
        <end position="47"/>
    </location>
</feature>
<dbReference type="PROSITE" id="PS50977">
    <property type="entry name" value="HTH_TETR_2"/>
    <property type="match status" value="1"/>
</dbReference>
<dbReference type="Pfam" id="PF17754">
    <property type="entry name" value="TetR_C_14"/>
    <property type="match status" value="1"/>
</dbReference>
<dbReference type="RefSeq" id="WP_167927574.1">
    <property type="nucleotide sequence ID" value="NZ_JAATVY010000020.1"/>
</dbReference>
<evidence type="ECO:0000313" key="5">
    <source>
        <dbReference type="Proteomes" id="UP000722989"/>
    </source>
</evidence>
<comment type="caution">
    <text evidence="4">The sequence shown here is derived from an EMBL/GenBank/DDBJ whole genome shotgun (WGS) entry which is preliminary data.</text>
</comment>
<dbReference type="PROSITE" id="PS01081">
    <property type="entry name" value="HTH_TETR_1"/>
    <property type="match status" value="1"/>
</dbReference>
<gene>
    <name evidence="4" type="ORF">HC031_23535</name>
</gene>
<organism evidence="4 5">
    <name type="scientific">Planosporangium thailandense</name>
    <dbReference type="NCBI Taxonomy" id="765197"/>
    <lineage>
        <taxon>Bacteria</taxon>
        <taxon>Bacillati</taxon>
        <taxon>Actinomycetota</taxon>
        <taxon>Actinomycetes</taxon>
        <taxon>Micromonosporales</taxon>
        <taxon>Micromonosporaceae</taxon>
        <taxon>Planosporangium</taxon>
    </lineage>
</organism>
<dbReference type="InterPro" id="IPR001647">
    <property type="entry name" value="HTH_TetR"/>
</dbReference>
<dbReference type="InterPro" id="IPR041347">
    <property type="entry name" value="MftR_C"/>
</dbReference>
<proteinExistence type="predicted"/>
<dbReference type="SUPFAM" id="SSF46689">
    <property type="entry name" value="Homeodomain-like"/>
    <property type="match status" value="1"/>
</dbReference>
<feature type="domain" description="HTH tetR-type" evidence="3">
    <location>
        <begin position="5"/>
        <end position="65"/>
    </location>
</feature>
<dbReference type="InterPro" id="IPR009057">
    <property type="entry name" value="Homeodomain-like_sf"/>
</dbReference>
<protein>
    <submittedName>
        <fullName evidence="4">TetR family transcriptional regulator</fullName>
    </submittedName>
</protein>
<dbReference type="InterPro" id="IPR050109">
    <property type="entry name" value="HTH-type_TetR-like_transc_reg"/>
</dbReference>
<evidence type="ECO:0000256" key="2">
    <source>
        <dbReference type="PROSITE-ProRule" id="PRU00335"/>
    </source>
</evidence>
<dbReference type="EMBL" id="JAATVY010000020">
    <property type="protein sequence ID" value="NJC72668.1"/>
    <property type="molecule type" value="Genomic_DNA"/>
</dbReference>
<evidence type="ECO:0000259" key="3">
    <source>
        <dbReference type="PROSITE" id="PS50977"/>
    </source>
</evidence>
<keyword evidence="1 2" id="KW-0238">DNA-binding</keyword>
<dbReference type="Proteomes" id="UP000722989">
    <property type="component" value="Unassembled WGS sequence"/>
</dbReference>